<evidence type="ECO:0000256" key="3">
    <source>
        <dbReference type="ARBA" id="ARBA00022801"/>
    </source>
</evidence>
<dbReference type="InterPro" id="IPR013737">
    <property type="entry name" value="Bac_rhamnosid_N"/>
</dbReference>
<dbReference type="Gene3D" id="2.60.420.10">
    <property type="entry name" value="Maltose phosphorylase, domain 3"/>
    <property type="match status" value="1"/>
</dbReference>
<evidence type="ECO:0000259" key="5">
    <source>
        <dbReference type="Pfam" id="PF08531"/>
    </source>
</evidence>
<dbReference type="SUPFAM" id="SSF48208">
    <property type="entry name" value="Six-hairpin glycosidases"/>
    <property type="match status" value="1"/>
</dbReference>
<dbReference type="EMBL" id="JAIWIU010000015">
    <property type="protein sequence ID" value="MCA2015035.1"/>
    <property type="molecule type" value="Genomic_DNA"/>
</dbReference>
<dbReference type="Gene3D" id="2.60.120.260">
    <property type="entry name" value="Galactose-binding domain-like"/>
    <property type="match status" value="2"/>
</dbReference>
<reference evidence="9" key="1">
    <citation type="submission" date="2023-07" db="EMBL/GenBank/DDBJ databases">
        <title>Molecular identification of indigenous halophilic bacteria isolated from red sea cost, biodegradation of synthetic dyes and assessment of degraded metabolite toxicity.</title>
        <authorList>
            <person name="Chaieb K."/>
            <person name="Altayb H.N."/>
        </authorList>
    </citation>
    <scope>NUCLEOTIDE SEQUENCE [LARGE SCALE GENOMIC DNA]</scope>
    <source>
        <strain evidence="9">K20</strain>
    </source>
</reference>
<feature type="domain" description="Alpha-L-rhamnosidase C-terminal" evidence="7">
    <location>
        <begin position="767"/>
        <end position="831"/>
    </location>
</feature>
<protein>
    <recommendedName>
        <fullName evidence="2">alpha-L-rhamnosidase</fullName>
        <ecNumber evidence="2">3.2.1.40</ecNumber>
    </recommendedName>
</protein>
<evidence type="ECO:0000313" key="8">
    <source>
        <dbReference type="EMBL" id="MCA2015035.1"/>
    </source>
</evidence>
<proteinExistence type="predicted"/>
<dbReference type="PIRSF" id="PIRSF010631">
    <property type="entry name" value="A-rhamnsds"/>
    <property type="match status" value="1"/>
</dbReference>
<name>A0ABS7YL86_9VIBR</name>
<dbReference type="PANTHER" id="PTHR33307:SF6">
    <property type="entry name" value="ALPHA-RHAMNOSIDASE (EUROFUNG)-RELATED"/>
    <property type="match status" value="1"/>
</dbReference>
<dbReference type="Pfam" id="PF17389">
    <property type="entry name" value="Bac_rhamnosid6H"/>
    <property type="match status" value="1"/>
</dbReference>
<dbReference type="Proteomes" id="UP001199044">
    <property type="component" value="Unassembled WGS sequence"/>
</dbReference>
<dbReference type="Pfam" id="PF05592">
    <property type="entry name" value="Bac_rhamnosid"/>
    <property type="match status" value="1"/>
</dbReference>
<evidence type="ECO:0000256" key="2">
    <source>
        <dbReference type="ARBA" id="ARBA00012652"/>
    </source>
</evidence>
<evidence type="ECO:0000259" key="7">
    <source>
        <dbReference type="Pfam" id="PF17390"/>
    </source>
</evidence>
<feature type="domain" description="Bacterial alpha-L-rhamnosidase N-terminal" evidence="5">
    <location>
        <begin position="137"/>
        <end position="280"/>
    </location>
</feature>
<dbReference type="InterPro" id="IPR035396">
    <property type="entry name" value="Bac_rhamnosid6H"/>
</dbReference>
<evidence type="ECO:0000313" key="9">
    <source>
        <dbReference type="Proteomes" id="UP001199044"/>
    </source>
</evidence>
<dbReference type="Gene3D" id="2.60.40.10">
    <property type="entry name" value="Immunoglobulins"/>
    <property type="match status" value="1"/>
</dbReference>
<dbReference type="InterPro" id="IPR016007">
    <property type="entry name" value="Alpha_rhamnosid"/>
</dbReference>
<evidence type="ECO:0000259" key="6">
    <source>
        <dbReference type="Pfam" id="PF17389"/>
    </source>
</evidence>
<feature type="domain" description="Alpha-L-rhamnosidase six-hairpin glycosidase" evidence="6">
    <location>
        <begin position="408"/>
        <end position="760"/>
    </location>
</feature>
<organism evidence="8 9">
    <name type="scientific">Vibrio tritonius</name>
    <dbReference type="NCBI Taxonomy" id="1435069"/>
    <lineage>
        <taxon>Bacteria</taxon>
        <taxon>Pseudomonadati</taxon>
        <taxon>Pseudomonadota</taxon>
        <taxon>Gammaproteobacteria</taxon>
        <taxon>Vibrionales</taxon>
        <taxon>Vibrionaceae</taxon>
        <taxon>Vibrio</taxon>
    </lineage>
</organism>
<keyword evidence="9" id="KW-1185">Reference proteome</keyword>
<accession>A0ABS7YL86</accession>
<dbReference type="Gene3D" id="1.50.10.10">
    <property type="match status" value="1"/>
</dbReference>
<dbReference type="Pfam" id="PF08531">
    <property type="entry name" value="Bac_rhamnosid_N"/>
    <property type="match status" value="1"/>
</dbReference>
<dbReference type="InterPro" id="IPR008928">
    <property type="entry name" value="6-hairpin_glycosidase_sf"/>
</dbReference>
<dbReference type="Pfam" id="PF25788">
    <property type="entry name" value="Ig_Rha78A_N"/>
    <property type="match status" value="1"/>
</dbReference>
<dbReference type="PANTHER" id="PTHR33307">
    <property type="entry name" value="ALPHA-RHAMNOSIDASE (EUROFUNG)"/>
    <property type="match status" value="1"/>
</dbReference>
<keyword evidence="3 8" id="KW-0378">Hydrolase</keyword>
<comment type="catalytic activity">
    <reaction evidence="1">
        <text>Hydrolysis of terminal non-reducing alpha-L-rhamnose residues in alpha-L-rhamnosides.</text>
        <dbReference type="EC" id="3.2.1.40"/>
    </reaction>
</comment>
<dbReference type="InterPro" id="IPR012341">
    <property type="entry name" value="6hp_glycosidase-like_sf"/>
</dbReference>
<feature type="domain" description="Alpha-L-rhamnosidase concanavalin-like" evidence="4">
    <location>
        <begin position="310"/>
        <end position="403"/>
    </location>
</feature>
<dbReference type="InterPro" id="IPR035398">
    <property type="entry name" value="Bac_rhamnosid_C"/>
</dbReference>
<comment type="caution">
    <text evidence="8">The sequence shown here is derived from an EMBL/GenBank/DDBJ whole genome shotgun (WGS) entry which is preliminary data.</text>
</comment>
<sequence length="946" mass="108270">MKINELKINHIENPLGYDFSTVIATFVAVDDTYSALSQEVARIEVASDDMFKSCIFDSGWSPEISSTGYELNLSLSPRTRYFWRVSVEANNGDIATSGVAWFETGKMDEAWQAKWITSHDVEMLSSLLRKNFDLEDKPITEARLYVSGVGLYELYLNAEKVGTEYLTPGCTVYDTWIQYQTYDVTNALQQGHNELDVCLGNGWYKGRFGFNHGGMENHYGQTNEMICELVVTYQDGSHTIIGSDQTWQSSKSRVQKNGIYDGEHIDARITYDFHSALLTDQSLHSRLVPRLGLPIIIHDRIAPVNTIYLENGDVILDFGANIVGWIEFDSHLKQGESIKLHYSEVMQEGDIYTENLRTAEATFSYISNGEDSHVRPHFTYFGFRYVKLIGNVDSISDIEACFVYSKIDQISYLKTGLPIVNRFIDNVLRSHKDNFLDIPTDCPQRDERMGWTGDLQVFSSPACMNMDVYAFLVKYLKDLAIEQKKLNGAVPFVVPMFDVKEGGSCAWGDAATVVPWNMWLHYGDKSVLKRQYTSMKNWVNYIYHEVSKQTSNHILWDSGFHFGDWLALDNEPHIKTFKGKTEDKFVASIYYYYSALIVGKTARILGFLEDSERFLNIAEQVINELRNEYITHNGKLALDTQTAYILAILFDVYPQESLPRAAKDLYAKLSRDQFKITSGFVGTPYFCRALMKVGLNDVAYRMFLSEEKPSWLYAVKQGATTIWERWDSMDEQGKMNPDNSMNSLNHYAFGSVIDWLYKDVCGLAPSEISPGFKLAFLSPKPNYRLRHVDLVSRTSAGIYRVYWEVEQTTGDLLFELEVPFDARAHVVLPDISDFAEINYHGRHPKTIEQSNDDLVMILESGKYSLSYKPNKEYIPRYNIDMPLRELLNNDKTKSVLNKFVPGLISLPFISMVENETLIELSEKPFFNYDNDVLNDIEKEISCHVVC</sequence>
<dbReference type="EC" id="3.2.1.40" evidence="2"/>
<dbReference type="Pfam" id="PF17390">
    <property type="entry name" value="Bac_rhamnosid_C"/>
    <property type="match status" value="1"/>
</dbReference>
<dbReference type="GO" id="GO:0016787">
    <property type="term" value="F:hydrolase activity"/>
    <property type="evidence" value="ECO:0007669"/>
    <property type="project" value="UniProtKB-KW"/>
</dbReference>
<dbReference type="RefSeq" id="WP_225249506.1">
    <property type="nucleotide sequence ID" value="NZ_JAIWIU010000015.1"/>
</dbReference>
<dbReference type="InterPro" id="IPR008902">
    <property type="entry name" value="Rhamnosid_concanavalin"/>
</dbReference>
<gene>
    <name evidence="8" type="ORF">LDJ79_02865</name>
</gene>
<dbReference type="InterPro" id="IPR013783">
    <property type="entry name" value="Ig-like_fold"/>
</dbReference>
<evidence type="ECO:0000259" key="4">
    <source>
        <dbReference type="Pfam" id="PF05592"/>
    </source>
</evidence>
<evidence type="ECO:0000256" key="1">
    <source>
        <dbReference type="ARBA" id="ARBA00001445"/>
    </source>
</evidence>